<sequence>MAPILVAENVDAGYGDVVIVHNVSLEVGEGETVAIVGPNGSGKSTLIKSLLGFARLFHGRVFYEGKDITGITPDRAVNLGIGYVPQINSVFTNLTVAENLEMGAYIRKGRASIKADMAEIYQMFPELKARKRMWAGNLSGGERQMLAIARAMMANPKVLLLDEPLASLSPKAVSVILSKMEKIRESGTAIVIIEQNVKKALDASQRGYILVAGACIMEGDSAFILSDDTAKRRYVGLKA</sequence>
<dbReference type="EMBL" id="BLSA01000168">
    <property type="protein sequence ID" value="GFP32835.1"/>
    <property type="molecule type" value="Genomic_DNA"/>
</dbReference>
<protein>
    <submittedName>
        <fullName evidence="7">Branched-chain amino acid transport system ATP-binding protein</fullName>
    </submittedName>
</protein>
<comment type="similarity">
    <text evidence="1">Belongs to the ABC transporter superfamily.</text>
</comment>
<evidence type="ECO:0000256" key="5">
    <source>
        <dbReference type="ARBA" id="ARBA00022970"/>
    </source>
</evidence>
<dbReference type="PROSITE" id="PS00211">
    <property type="entry name" value="ABC_TRANSPORTER_1"/>
    <property type="match status" value="1"/>
</dbReference>
<evidence type="ECO:0000313" key="9">
    <source>
        <dbReference type="Proteomes" id="UP000568877"/>
    </source>
</evidence>
<dbReference type="SMART" id="SM00382">
    <property type="entry name" value="AAA"/>
    <property type="match status" value="1"/>
</dbReference>
<dbReference type="Proteomes" id="UP000568877">
    <property type="component" value="Unassembled WGS sequence"/>
</dbReference>
<dbReference type="InterPro" id="IPR052156">
    <property type="entry name" value="BCAA_Transport_ATP-bd_LivF"/>
</dbReference>
<dbReference type="InterPro" id="IPR017871">
    <property type="entry name" value="ABC_transporter-like_CS"/>
</dbReference>
<evidence type="ECO:0000259" key="6">
    <source>
        <dbReference type="PROSITE" id="PS50893"/>
    </source>
</evidence>
<dbReference type="InterPro" id="IPR027417">
    <property type="entry name" value="P-loop_NTPase"/>
</dbReference>
<evidence type="ECO:0000313" key="7">
    <source>
        <dbReference type="EMBL" id="GFP32835.1"/>
    </source>
</evidence>
<dbReference type="GO" id="GO:0016887">
    <property type="term" value="F:ATP hydrolysis activity"/>
    <property type="evidence" value="ECO:0007669"/>
    <property type="project" value="InterPro"/>
</dbReference>
<dbReference type="AlphaFoldDB" id="A0A6V8PJI9"/>
<evidence type="ECO:0000256" key="3">
    <source>
        <dbReference type="ARBA" id="ARBA00022741"/>
    </source>
</evidence>
<evidence type="ECO:0000256" key="1">
    <source>
        <dbReference type="ARBA" id="ARBA00005417"/>
    </source>
</evidence>
<dbReference type="GO" id="GO:0015658">
    <property type="term" value="F:branched-chain amino acid transmembrane transporter activity"/>
    <property type="evidence" value="ECO:0007669"/>
    <property type="project" value="TreeGrafter"/>
</dbReference>
<dbReference type="GO" id="GO:0005524">
    <property type="term" value="F:ATP binding"/>
    <property type="evidence" value="ECO:0007669"/>
    <property type="project" value="UniProtKB-KW"/>
</dbReference>
<dbReference type="EMBL" id="BLSA01000492">
    <property type="protein sequence ID" value="GFP33464.1"/>
    <property type="molecule type" value="Genomic_DNA"/>
</dbReference>
<keyword evidence="3" id="KW-0547">Nucleotide-binding</keyword>
<feature type="domain" description="ABC transporter" evidence="6">
    <location>
        <begin position="5"/>
        <end position="237"/>
    </location>
</feature>
<dbReference type="InterPro" id="IPR003593">
    <property type="entry name" value="AAA+_ATPase"/>
</dbReference>
<dbReference type="PROSITE" id="PS50893">
    <property type="entry name" value="ABC_TRANSPORTER_2"/>
    <property type="match status" value="1"/>
</dbReference>
<evidence type="ECO:0000313" key="8">
    <source>
        <dbReference type="EMBL" id="GFP33464.1"/>
    </source>
</evidence>
<keyword evidence="5" id="KW-0029">Amino-acid transport</keyword>
<dbReference type="InterPro" id="IPR003439">
    <property type="entry name" value="ABC_transporter-like_ATP-bd"/>
</dbReference>
<name>A0A6V8PJI9_9ACTN</name>
<gene>
    <name evidence="7" type="ORF">HKBW3S42_01142</name>
    <name evidence="8" type="ORF">HKBW3S42_01800</name>
</gene>
<keyword evidence="2" id="KW-0813">Transport</keyword>
<dbReference type="PANTHER" id="PTHR43820">
    <property type="entry name" value="HIGH-AFFINITY BRANCHED-CHAIN AMINO ACID TRANSPORT ATP-BINDING PROTEIN LIVF"/>
    <property type="match status" value="1"/>
</dbReference>
<organism evidence="7 9">
    <name type="scientific">Candidatus Hakubella thermalkaliphila</name>
    <dbReference type="NCBI Taxonomy" id="2754717"/>
    <lineage>
        <taxon>Bacteria</taxon>
        <taxon>Bacillati</taxon>
        <taxon>Actinomycetota</taxon>
        <taxon>Actinomycetota incertae sedis</taxon>
        <taxon>Candidatus Hakubellales</taxon>
        <taxon>Candidatus Hakubellaceae</taxon>
        <taxon>Candidatus Hakubella</taxon>
    </lineage>
</organism>
<dbReference type="CDD" id="cd03224">
    <property type="entry name" value="ABC_TM1139_LivF_branched"/>
    <property type="match status" value="1"/>
</dbReference>
<evidence type="ECO:0000256" key="2">
    <source>
        <dbReference type="ARBA" id="ARBA00022448"/>
    </source>
</evidence>
<dbReference type="PANTHER" id="PTHR43820:SF7">
    <property type="entry name" value="BRANCHED-CHAIN AMINO ACID TRANSPORT ATP-BINDING PROTEIN LIVF-RELATED"/>
    <property type="match status" value="1"/>
</dbReference>
<accession>A0A6V8PJI9</accession>
<dbReference type="Gene3D" id="3.40.50.300">
    <property type="entry name" value="P-loop containing nucleotide triphosphate hydrolases"/>
    <property type="match status" value="1"/>
</dbReference>
<evidence type="ECO:0000256" key="4">
    <source>
        <dbReference type="ARBA" id="ARBA00022840"/>
    </source>
</evidence>
<dbReference type="SUPFAM" id="SSF52540">
    <property type="entry name" value="P-loop containing nucleoside triphosphate hydrolases"/>
    <property type="match status" value="1"/>
</dbReference>
<keyword evidence="4 7" id="KW-0067">ATP-binding</keyword>
<proteinExistence type="inferred from homology"/>
<reference evidence="7 9" key="1">
    <citation type="journal article" date="2020" name="Front. Microbiol.">
        <title>Single-cell genomics of novel Actinobacteria with the Wood-Ljungdahl pathway discovered in a serpentinizing system.</title>
        <authorList>
            <person name="Merino N."/>
            <person name="Kawai M."/>
            <person name="Boyd E.S."/>
            <person name="Colman D.R."/>
            <person name="McGlynn S.E."/>
            <person name="Nealson K.H."/>
            <person name="Kurokawa K."/>
            <person name="Hongoh Y."/>
        </authorList>
    </citation>
    <scope>NUCLEOTIDE SEQUENCE [LARGE SCALE GENOMIC DNA]</scope>
    <source>
        <strain evidence="7 9">S42</strain>
    </source>
</reference>
<dbReference type="GO" id="GO:0015807">
    <property type="term" value="P:L-amino acid transport"/>
    <property type="evidence" value="ECO:0007669"/>
    <property type="project" value="TreeGrafter"/>
</dbReference>
<comment type="caution">
    <text evidence="7">The sequence shown here is derived from an EMBL/GenBank/DDBJ whole genome shotgun (WGS) entry which is preliminary data.</text>
</comment>
<dbReference type="Pfam" id="PF00005">
    <property type="entry name" value="ABC_tran"/>
    <property type="match status" value="1"/>
</dbReference>